<keyword evidence="3" id="KW-1185">Reference proteome</keyword>
<dbReference type="GO" id="GO:0003677">
    <property type="term" value="F:DNA binding"/>
    <property type="evidence" value="ECO:0007669"/>
    <property type="project" value="InterPro"/>
</dbReference>
<feature type="domain" description="Proliferating cell nuclear antigen PCNA N-terminal" evidence="1">
    <location>
        <begin position="1"/>
        <end position="124"/>
    </location>
</feature>
<dbReference type="GO" id="GO:0006275">
    <property type="term" value="P:regulation of DNA replication"/>
    <property type="evidence" value="ECO:0007669"/>
    <property type="project" value="InterPro"/>
</dbReference>
<gene>
    <name evidence="2" type="ORF">LWI28_024358</name>
</gene>
<dbReference type="SUPFAM" id="SSF55979">
    <property type="entry name" value="DNA clamp"/>
    <property type="match status" value="1"/>
</dbReference>
<dbReference type="InterPro" id="IPR022648">
    <property type="entry name" value="Pr_cel_nuc_antig_N"/>
</dbReference>
<evidence type="ECO:0000313" key="2">
    <source>
        <dbReference type="EMBL" id="KAI9182341.1"/>
    </source>
</evidence>
<protein>
    <recommendedName>
        <fullName evidence="1">Proliferating cell nuclear antigen PCNA N-terminal domain-containing protein</fullName>
    </recommendedName>
</protein>
<reference evidence="2" key="2">
    <citation type="submission" date="2023-02" db="EMBL/GenBank/DDBJ databases">
        <authorList>
            <person name="Swenson N.G."/>
            <person name="Wegrzyn J.L."/>
            <person name="Mcevoy S.L."/>
        </authorList>
    </citation>
    <scope>NUCLEOTIDE SEQUENCE</scope>
    <source>
        <strain evidence="2">91603</strain>
        <tissue evidence="2">Leaf</tissue>
    </source>
</reference>
<dbReference type="InterPro" id="IPR046938">
    <property type="entry name" value="DNA_clamp_sf"/>
</dbReference>
<proteinExistence type="predicted"/>
<organism evidence="2 3">
    <name type="scientific">Acer negundo</name>
    <name type="common">Box elder</name>
    <dbReference type="NCBI Taxonomy" id="4023"/>
    <lineage>
        <taxon>Eukaryota</taxon>
        <taxon>Viridiplantae</taxon>
        <taxon>Streptophyta</taxon>
        <taxon>Embryophyta</taxon>
        <taxon>Tracheophyta</taxon>
        <taxon>Spermatophyta</taxon>
        <taxon>Magnoliopsida</taxon>
        <taxon>eudicotyledons</taxon>
        <taxon>Gunneridae</taxon>
        <taxon>Pentapetalae</taxon>
        <taxon>rosids</taxon>
        <taxon>malvids</taxon>
        <taxon>Sapindales</taxon>
        <taxon>Sapindaceae</taxon>
        <taxon>Hippocastanoideae</taxon>
        <taxon>Acereae</taxon>
        <taxon>Acer</taxon>
    </lineage>
</organism>
<comment type="caution">
    <text evidence="2">The sequence shown here is derived from an EMBL/GenBank/DDBJ whole genome shotgun (WGS) entry which is preliminary data.</text>
</comment>
<dbReference type="AlphaFoldDB" id="A0AAD5J1G1"/>
<sequence length="263" mass="29711">MVGFRISTVAILKKTVSLLNKLPAPSLIVLATFNFHPEQGTSLLASSDDGRVLGALRIDVGSMDLFICNRPCSLAVDIDHLSTFLNLADDEHSLHIVTSDSKNRYLLNIEDSEGKIIQERSMALNYEVNEMHKDFDQMPHEYTVRAAIPSQIFTSILELFANFEVDTISVIVTNKKVKFTNGHHKFVLYKERYGSIFEGVKEDDNGRYVAKFGWRELRYVDDSIRMTSNVWIYPSNGSGSPPVLMCPIDPNPNPIGNIIYYFL</sequence>
<dbReference type="Gene3D" id="3.70.10.10">
    <property type="match status" value="1"/>
</dbReference>
<evidence type="ECO:0000259" key="1">
    <source>
        <dbReference type="Pfam" id="PF00705"/>
    </source>
</evidence>
<dbReference type="EMBL" id="JAJSOW010000101">
    <property type="protein sequence ID" value="KAI9182341.1"/>
    <property type="molecule type" value="Genomic_DNA"/>
</dbReference>
<accession>A0AAD5J1G1</accession>
<reference evidence="2" key="1">
    <citation type="journal article" date="2022" name="Plant J.">
        <title>Strategies of tolerance reflected in two North American maple genomes.</title>
        <authorList>
            <person name="McEvoy S.L."/>
            <person name="Sezen U.U."/>
            <person name="Trouern-Trend A."/>
            <person name="McMahon S.M."/>
            <person name="Schaberg P.G."/>
            <person name="Yang J."/>
            <person name="Wegrzyn J.L."/>
            <person name="Swenson N.G."/>
        </authorList>
    </citation>
    <scope>NUCLEOTIDE SEQUENCE</scope>
    <source>
        <strain evidence="2">91603</strain>
    </source>
</reference>
<evidence type="ECO:0000313" key="3">
    <source>
        <dbReference type="Proteomes" id="UP001064489"/>
    </source>
</evidence>
<dbReference type="Proteomes" id="UP001064489">
    <property type="component" value="Chromosome 4"/>
</dbReference>
<dbReference type="Pfam" id="PF00705">
    <property type="entry name" value="PCNA_N"/>
    <property type="match status" value="1"/>
</dbReference>
<name>A0AAD5J1G1_ACENE</name>